<dbReference type="STRING" id="3218.A0A2K1JC01"/>
<evidence type="ECO:0000313" key="8">
    <source>
        <dbReference type="EnsemblPlants" id="Pp3c15_5050V3.1"/>
    </source>
</evidence>
<dbReference type="EnsemblPlants" id="Pp3c15_5050V3.1">
    <property type="protein sequence ID" value="Pp3c15_5050V3.1"/>
    <property type="gene ID" value="Pp3c15_5050"/>
</dbReference>
<sequence length="421" mass="46485">MALGLQKLAGLRSSLLGSHGPLRVGAAFAMARPWALSVAMHAKAAPPVEEEVLVEDGFATKVAILNRPKKLNALNENMIDRLLELYAKWEKDKHVRMVILTGAGRGFCAGGDVASVYHFGKAGQQERGNTFFNKEYHLNYVLGTFKKIHVALLDGVCMGGGNGISMHGKFRVATENTLFAMPETAIGLHPDVGASYFLSRLPGHLGEYLGLTGSRLDGADLLSCGLATHFVPSQRLADLEDRLGGLNTGDPEVVGIAIDEFCDVVYPGDKSPLHRKEDIDECFEKETVEEIVDTLETKAGSNEDEWYSNTLALMKKVSPISLKVTLRSIREGRQQSLFQCLEREYRLSVHAVNATHSTDFYEGCRALLVDKDNKPQWKPPTLAEVTKEMVDDIFAPFHQGEKELELPVQQREGRSRPRSRP</sequence>
<evidence type="ECO:0000256" key="2">
    <source>
        <dbReference type="ARBA" id="ARBA00011915"/>
    </source>
</evidence>
<dbReference type="NCBIfam" id="NF004127">
    <property type="entry name" value="PRK05617.1"/>
    <property type="match status" value="1"/>
</dbReference>
<name>A0A2K1JC01_PHYPA</name>
<evidence type="ECO:0000313" key="7">
    <source>
        <dbReference type="EMBL" id="PNR39056.1"/>
    </source>
</evidence>
<feature type="domain" description="Enoyl-CoA hydratase/isomerase" evidence="6">
    <location>
        <begin position="61"/>
        <end position="394"/>
    </location>
</feature>
<evidence type="ECO:0000256" key="1">
    <source>
        <dbReference type="ARBA" id="ARBA00001709"/>
    </source>
</evidence>
<dbReference type="Gene3D" id="3.90.226.10">
    <property type="entry name" value="2-enoyl-CoA Hydratase, Chain A, domain 1"/>
    <property type="match status" value="1"/>
</dbReference>
<comment type="catalytic activity">
    <reaction evidence="1 4">
        <text>3-hydroxy-2-methylpropanoyl-CoA + H2O = 3-hydroxy-2-methylpropanoate + CoA + H(+)</text>
        <dbReference type="Rhea" id="RHEA:20888"/>
        <dbReference type="ChEBI" id="CHEBI:11805"/>
        <dbReference type="ChEBI" id="CHEBI:15377"/>
        <dbReference type="ChEBI" id="CHEBI:15378"/>
        <dbReference type="ChEBI" id="CHEBI:57287"/>
        <dbReference type="ChEBI" id="CHEBI:57340"/>
        <dbReference type="EC" id="3.1.2.4"/>
    </reaction>
</comment>
<dbReference type="InterPro" id="IPR029045">
    <property type="entry name" value="ClpP/crotonase-like_dom_sf"/>
</dbReference>
<reference evidence="7 9" key="2">
    <citation type="journal article" date="2018" name="Plant J.">
        <title>The Physcomitrella patens chromosome-scale assembly reveals moss genome structure and evolution.</title>
        <authorList>
            <person name="Lang D."/>
            <person name="Ullrich K.K."/>
            <person name="Murat F."/>
            <person name="Fuchs J."/>
            <person name="Jenkins J."/>
            <person name="Haas F.B."/>
            <person name="Piednoel M."/>
            <person name="Gundlach H."/>
            <person name="Van Bel M."/>
            <person name="Meyberg R."/>
            <person name="Vives C."/>
            <person name="Morata J."/>
            <person name="Symeonidi A."/>
            <person name="Hiss M."/>
            <person name="Muchero W."/>
            <person name="Kamisugi Y."/>
            <person name="Saleh O."/>
            <person name="Blanc G."/>
            <person name="Decker E.L."/>
            <person name="van Gessel N."/>
            <person name="Grimwood J."/>
            <person name="Hayes R.D."/>
            <person name="Graham S.W."/>
            <person name="Gunter L.E."/>
            <person name="McDaniel S.F."/>
            <person name="Hoernstein S.N.W."/>
            <person name="Larsson A."/>
            <person name="Li F.W."/>
            <person name="Perroud P.F."/>
            <person name="Phillips J."/>
            <person name="Ranjan P."/>
            <person name="Rokshar D.S."/>
            <person name="Rothfels C.J."/>
            <person name="Schneider L."/>
            <person name="Shu S."/>
            <person name="Stevenson D.W."/>
            <person name="Thummler F."/>
            <person name="Tillich M."/>
            <person name="Villarreal Aguilar J.C."/>
            <person name="Widiez T."/>
            <person name="Wong G.K."/>
            <person name="Wymore A."/>
            <person name="Zhang Y."/>
            <person name="Zimmer A.D."/>
            <person name="Quatrano R.S."/>
            <person name="Mayer K.F.X."/>
            <person name="Goodstein D."/>
            <person name="Casacuberta J.M."/>
            <person name="Vandepoele K."/>
            <person name="Reski R."/>
            <person name="Cuming A.C."/>
            <person name="Tuskan G.A."/>
            <person name="Maumus F."/>
            <person name="Salse J."/>
            <person name="Schmutz J."/>
            <person name="Rensing S.A."/>
        </authorList>
    </citation>
    <scope>NUCLEOTIDE SEQUENCE [LARGE SCALE GENOMIC DNA]</scope>
    <source>
        <strain evidence="8 9">cv. Gransden 2004</strain>
    </source>
</reference>
<dbReference type="SUPFAM" id="SSF52096">
    <property type="entry name" value="ClpP/crotonase"/>
    <property type="match status" value="1"/>
</dbReference>
<comment type="function">
    <text evidence="4">Hydrolyzes 3-hydroxyisobutyryl-CoA (HIBYL-CoA), a saline catabolite. Has high activity toward isobutyryl-CoA. Could be an isobutyryl-CoA dehydrogenase that functions in valine catabolism.</text>
</comment>
<dbReference type="Gramene" id="Pp3c15_5050V3.2">
    <property type="protein sequence ID" value="Pp3c15_5050V3.2"/>
    <property type="gene ID" value="Pp3c15_5050"/>
</dbReference>
<dbReference type="InterPro" id="IPR032259">
    <property type="entry name" value="HIBYL-CoA-H"/>
</dbReference>
<dbReference type="EMBL" id="ABEU02000015">
    <property type="protein sequence ID" value="PNR39056.1"/>
    <property type="molecule type" value="Genomic_DNA"/>
</dbReference>
<dbReference type="EnsemblPlants" id="Pp3c15_5050V3.2">
    <property type="protein sequence ID" value="Pp3c15_5050V3.2"/>
    <property type="gene ID" value="Pp3c15_5050"/>
</dbReference>
<reference evidence="8" key="3">
    <citation type="submission" date="2020-12" db="UniProtKB">
        <authorList>
            <consortium name="EnsemblPlants"/>
        </authorList>
    </citation>
    <scope>IDENTIFICATION</scope>
</reference>
<dbReference type="PANTHER" id="PTHR43176">
    <property type="entry name" value="3-HYDROXYISOBUTYRYL-COA HYDROLASE-RELATED"/>
    <property type="match status" value="1"/>
</dbReference>
<dbReference type="PaxDb" id="3218-PP1S83_160V6.1"/>
<evidence type="ECO:0000313" key="9">
    <source>
        <dbReference type="Proteomes" id="UP000006727"/>
    </source>
</evidence>
<dbReference type="EC" id="3.1.2.4" evidence="2 4"/>
<dbReference type="Pfam" id="PF16113">
    <property type="entry name" value="ECH_2"/>
    <property type="match status" value="1"/>
</dbReference>
<protein>
    <recommendedName>
        <fullName evidence="2 4">3-hydroxyisobutyryl-CoA hydrolase</fullName>
        <shortName evidence="4">HIB-CoA hydrolase</shortName>
        <shortName evidence="4">HIBYL-CoA-H</shortName>
        <ecNumber evidence="2 4">3.1.2.4</ecNumber>
    </recommendedName>
    <alternativeName>
        <fullName evidence="4">3-hydroxyisobutyryl-coenzyme A hydrolase</fullName>
    </alternativeName>
</protein>
<comment type="similarity">
    <text evidence="4">Belongs to the enoyl-CoA hydratase/isomerase family.</text>
</comment>
<evidence type="ECO:0000259" key="6">
    <source>
        <dbReference type="Pfam" id="PF16113"/>
    </source>
</evidence>
<dbReference type="RefSeq" id="XP_024397725.1">
    <property type="nucleotide sequence ID" value="XM_024541957.2"/>
</dbReference>
<dbReference type="FunFam" id="3.90.226.10:FF:000027">
    <property type="entry name" value="Probable 3-hydroxyisobutyryl-CoA hydrolase 2"/>
    <property type="match status" value="1"/>
</dbReference>
<dbReference type="AlphaFoldDB" id="A0A2K1JC01"/>
<dbReference type="PANTHER" id="PTHR43176:SF3">
    <property type="entry name" value="3-HYDROXYISOBUTYRYL-COA HYDROLASE, MITOCHONDRIAL"/>
    <property type="match status" value="1"/>
</dbReference>
<dbReference type="GO" id="GO:0003860">
    <property type="term" value="F:3-hydroxyisobutyryl-CoA hydrolase activity"/>
    <property type="evidence" value="ECO:0000318"/>
    <property type="project" value="GO_Central"/>
</dbReference>
<reference evidence="7 9" key="1">
    <citation type="journal article" date="2008" name="Science">
        <title>The Physcomitrella genome reveals evolutionary insights into the conquest of land by plants.</title>
        <authorList>
            <person name="Rensing S."/>
            <person name="Lang D."/>
            <person name="Zimmer A."/>
            <person name="Terry A."/>
            <person name="Salamov A."/>
            <person name="Shapiro H."/>
            <person name="Nishiyama T."/>
            <person name="Perroud P.-F."/>
            <person name="Lindquist E."/>
            <person name="Kamisugi Y."/>
            <person name="Tanahashi T."/>
            <person name="Sakakibara K."/>
            <person name="Fujita T."/>
            <person name="Oishi K."/>
            <person name="Shin-I T."/>
            <person name="Kuroki Y."/>
            <person name="Toyoda A."/>
            <person name="Suzuki Y."/>
            <person name="Hashimoto A."/>
            <person name="Yamaguchi K."/>
            <person name="Sugano A."/>
            <person name="Kohara Y."/>
            <person name="Fujiyama A."/>
            <person name="Anterola A."/>
            <person name="Aoki S."/>
            <person name="Ashton N."/>
            <person name="Barbazuk W.B."/>
            <person name="Barker E."/>
            <person name="Bennetzen J."/>
            <person name="Bezanilla M."/>
            <person name="Blankenship R."/>
            <person name="Cho S.H."/>
            <person name="Dutcher S."/>
            <person name="Estelle M."/>
            <person name="Fawcett J.A."/>
            <person name="Gundlach H."/>
            <person name="Hanada K."/>
            <person name="Heyl A."/>
            <person name="Hicks K.A."/>
            <person name="Hugh J."/>
            <person name="Lohr M."/>
            <person name="Mayer K."/>
            <person name="Melkozernov A."/>
            <person name="Murata T."/>
            <person name="Nelson D."/>
            <person name="Pils B."/>
            <person name="Prigge M."/>
            <person name="Reiss B."/>
            <person name="Renner T."/>
            <person name="Rombauts S."/>
            <person name="Rushton P."/>
            <person name="Sanderfoot A."/>
            <person name="Schween G."/>
            <person name="Shiu S.-H."/>
            <person name="Stueber K."/>
            <person name="Theodoulou F.L."/>
            <person name="Tu H."/>
            <person name="Van de Peer Y."/>
            <person name="Verrier P.J."/>
            <person name="Waters E."/>
            <person name="Wood A."/>
            <person name="Yang L."/>
            <person name="Cove D."/>
            <person name="Cuming A."/>
            <person name="Hasebe M."/>
            <person name="Lucas S."/>
            <person name="Mishler D.B."/>
            <person name="Reski R."/>
            <person name="Grigoriev I."/>
            <person name="Quatrano R.S."/>
            <person name="Boore J.L."/>
        </authorList>
    </citation>
    <scope>NUCLEOTIDE SEQUENCE [LARGE SCALE GENOMIC DNA]</scope>
    <source>
        <strain evidence="8 9">cv. Gransden 2004</strain>
    </source>
</reference>
<dbReference type="GO" id="GO:0006574">
    <property type="term" value="P:L-valine catabolic process"/>
    <property type="evidence" value="ECO:0000318"/>
    <property type="project" value="GO_Central"/>
</dbReference>
<keyword evidence="9" id="KW-1185">Reference proteome</keyword>
<keyword evidence="3 4" id="KW-0378">Hydrolase</keyword>
<evidence type="ECO:0000256" key="3">
    <source>
        <dbReference type="ARBA" id="ARBA00022801"/>
    </source>
</evidence>
<comment type="pathway">
    <text evidence="4">Amino-acid degradation; L-valine degradation.</text>
</comment>
<organism evidence="7">
    <name type="scientific">Physcomitrium patens</name>
    <name type="common">Spreading-leaved earth moss</name>
    <name type="synonym">Physcomitrella patens</name>
    <dbReference type="NCBI Taxonomy" id="3218"/>
    <lineage>
        <taxon>Eukaryota</taxon>
        <taxon>Viridiplantae</taxon>
        <taxon>Streptophyta</taxon>
        <taxon>Embryophyta</taxon>
        <taxon>Bryophyta</taxon>
        <taxon>Bryophytina</taxon>
        <taxon>Bryopsida</taxon>
        <taxon>Funariidae</taxon>
        <taxon>Funariales</taxon>
        <taxon>Funariaceae</taxon>
        <taxon>Physcomitrium</taxon>
    </lineage>
</organism>
<dbReference type="InterPro" id="IPR045004">
    <property type="entry name" value="ECH_dom"/>
</dbReference>
<dbReference type="GeneID" id="112292939"/>
<dbReference type="OrthoDB" id="16820at2759"/>
<dbReference type="Gramene" id="Pp3c15_5050V3.1">
    <property type="protein sequence ID" value="Pp3c15_5050V3.1"/>
    <property type="gene ID" value="Pp3c15_5050"/>
</dbReference>
<accession>A0A2K1JC01</accession>
<gene>
    <name evidence="8" type="primary">LOC112292939</name>
    <name evidence="7" type="ORF">PHYPA_019334</name>
</gene>
<dbReference type="KEGG" id="ppp:112292939"/>
<proteinExistence type="inferred from homology"/>
<dbReference type="OMA" id="YRIACHV"/>
<dbReference type="Proteomes" id="UP000006727">
    <property type="component" value="Chromosome 15"/>
</dbReference>
<dbReference type="CDD" id="cd06558">
    <property type="entry name" value="crotonase-like"/>
    <property type="match status" value="1"/>
</dbReference>
<feature type="compositionally biased region" description="Basic and acidic residues" evidence="5">
    <location>
        <begin position="399"/>
        <end position="415"/>
    </location>
</feature>
<feature type="region of interest" description="Disordered" evidence="5">
    <location>
        <begin position="398"/>
        <end position="421"/>
    </location>
</feature>
<dbReference type="FunCoup" id="A0A2K1JC01">
    <property type="interactions" value="3419"/>
</dbReference>
<evidence type="ECO:0000256" key="5">
    <source>
        <dbReference type="SAM" id="MobiDB-lite"/>
    </source>
</evidence>
<evidence type="ECO:0000256" key="4">
    <source>
        <dbReference type="RuleBase" id="RU369070"/>
    </source>
</evidence>